<reference evidence="2" key="1">
    <citation type="journal article" date="2005" name="Nature">
        <title>The map-based sequence of the rice genome.</title>
        <authorList>
            <consortium name="International rice genome sequencing project (IRGSP)"/>
            <person name="Matsumoto T."/>
            <person name="Wu J."/>
            <person name="Kanamori H."/>
            <person name="Katayose Y."/>
            <person name="Fujisawa M."/>
            <person name="Namiki N."/>
            <person name="Mizuno H."/>
            <person name="Yamamoto K."/>
            <person name="Antonio B.A."/>
            <person name="Baba T."/>
            <person name="Sakata K."/>
            <person name="Nagamura Y."/>
            <person name="Aoki H."/>
            <person name="Arikawa K."/>
            <person name="Arita K."/>
            <person name="Bito T."/>
            <person name="Chiden Y."/>
            <person name="Fujitsuka N."/>
            <person name="Fukunaka R."/>
            <person name="Hamada M."/>
            <person name="Harada C."/>
            <person name="Hayashi A."/>
            <person name="Hijishita S."/>
            <person name="Honda M."/>
            <person name="Hosokawa S."/>
            <person name="Ichikawa Y."/>
            <person name="Idonuma A."/>
            <person name="Iijima M."/>
            <person name="Ikeda M."/>
            <person name="Ikeno M."/>
            <person name="Ito K."/>
            <person name="Ito S."/>
            <person name="Ito T."/>
            <person name="Ito Y."/>
            <person name="Ito Y."/>
            <person name="Iwabuchi A."/>
            <person name="Kamiya K."/>
            <person name="Karasawa W."/>
            <person name="Kurita K."/>
            <person name="Katagiri S."/>
            <person name="Kikuta A."/>
            <person name="Kobayashi H."/>
            <person name="Kobayashi N."/>
            <person name="Machita K."/>
            <person name="Maehara T."/>
            <person name="Masukawa M."/>
            <person name="Mizubayashi T."/>
            <person name="Mukai Y."/>
            <person name="Nagasaki H."/>
            <person name="Nagata Y."/>
            <person name="Naito S."/>
            <person name="Nakashima M."/>
            <person name="Nakama Y."/>
            <person name="Nakamichi Y."/>
            <person name="Nakamura M."/>
            <person name="Meguro A."/>
            <person name="Negishi M."/>
            <person name="Ohta I."/>
            <person name="Ohta T."/>
            <person name="Okamoto M."/>
            <person name="Ono N."/>
            <person name="Saji S."/>
            <person name="Sakaguchi M."/>
            <person name="Sakai K."/>
            <person name="Shibata M."/>
            <person name="Shimokawa T."/>
            <person name="Song J."/>
            <person name="Takazaki Y."/>
            <person name="Terasawa K."/>
            <person name="Tsugane M."/>
            <person name="Tsuji K."/>
            <person name="Ueda S."/>
            <person name="Waki K."/>
            <person name="Yamagata H."/>
            <person name="Yamamoto M."/>
            <person name="Yamamoto S."/>
            <person name="Yamane H."/>
            <person name="Yoshiki S."/>
            <person name="Yoshihara R."/>
            <person name="Yukawa K."/>
            <person name="Zhong H."/>
            <person name="Yano M."/>
            <person name="Yuan Q."/>
            <person name="Ouyang S."/>
            <person name="Liu J."/>
            <person name="Jones K.M."/>
            <person name="Gansberger K."/>
            <person name="Moffat K."/>
            <person name="Hill J."/>
            <person name="Bera J."/>
            <person name="Fadrosh D."/>
            <person name="Jin S."/>
            <person name="Johri S."/>
            <person name="Kim M."/>
            <person name="Overton L."/>
            <person name="Reardon M."/>
            <person name="Tsitrin T."/>
            <person name="Vuong H."/>
            <person name="Weaver B."/>
            <person name="Ciecko A."/>
            <person name="Tallon L."/>
            <person name="Jackson J."/>
            <person name="Pai G."/>
            <person name="Aken S.V."/>
            <person name="Utterback T."/>
            <person name="Reidmuller S."/>
            <person name="Feldblyum T."/>
            <person name="Hsiao J."/>
            <person name="Zismann V."/>
            <person name="Iobst S."/>
            <person name="de Vazeille A.R."/>
            <person name="Buell C.R."/>
            <person name="Ying K."/>
            <person name="Li Y."/>
            <person name="Lu T."/>
            <person name="Huang Y."/>
            <person name="Zhao Q."/>
            <person name="Feng Q."/>
            <person name="Zhang L."/>
            <person name="Zhu J."/>
            <person name="Weng Q."/>
            <person name="Mu J."/>
            <person name="Lu Y."/>
            <person name="Fan D."/>
            <person name="Liu Y."/>
            <person name="Guan J."/>
            <person name="Zhang Y."/>
            <person name="Yu S."/>
            <person name="Liu X."/>
            <person name="Zhang Y."/>
            <person name="Hong G."/>
            <person name="Han B."/>
            <person name="Choisne N."/>
            <person name="Demange N."/>
            <person name="Orjeda G."/>
            <person name="Samain S."/>
            <person name="Cattolico L."/>
            <person name="Pelletier E."/>
            <person name="Couloux A."/>
            <person name="Segurens B."/>
            <person name="Wincker P."/>
            <person name="D'Hont A."/>
            <person name="Scarpelli C."/>
            <person name="Weissenbach J."/>
            <person name="Salanoubat M."/>
            <person name="Quetier F."/>
            <person name="Yu Y."/>
            <person name="Kim H.R."/>
            <person name="Rambo T."/>
            <person name="Currie J."/>
            <person name="Collura K."/>
            <person name="Luo M."/>
            <person name="Yang T."/>
            <person name="Ammiraju J.S.S."/>
            <person name="Engler F."/>
            <person name="Soderlund C."/>
            <person name="Wing R.A."/>
            <person name="Palmer L.E."/>
            <person name="de la Bastide M."/>
            <person name="Spiegel L."/>
            <person name="Nascimento L."/>
            <person name="Zutavern T."/>
            <person name="O'Shaughnessy A."/>
            <person name="Dike S."/>
            <person name="Dedhia N."/>
            <person name="Preston R."/>
            <person name="Balija V."/>
            <person name="McCombie W.R."/>
            <person name="Chow T."/>
            <person name="Chen H."/>
            <person name="Chung M."/>
            <person name="Chen C."/>
            <person name="Shaw J."/>
            <person name="Wu H."/>
            <person name="Hsiao K."/>
            <person name="Chao Y."/>
            <person name="Chu M."/>
            <person name="Cheng C."/>
            <person name="Hour A."/>
            <person name="Lee P."/>
            <person name="Lin S."/>
            <person name="Lin Y."/>
            <person name="Liou J."/>
            <person name="Liu S."/>
            <person name="Hsing Y."/>
            <person name="Raghuvanshi S."/>
            <person name="Mohanty A."/>
            <person name="Bharti A.K."/>
            <person name="Gaur A."/>
            <person name="Gupta V."/>
            <person name="Kumar D."/>
            <person name="Ravi V."/>
            <person name="Vij S."/>
            <person name="Kapur A."/>
            <person name="Khurana P."/>
            <person name="Khurana P."/>
            <person name="Khurana J.P."/>
            <person name="Tyagi A.K."/>
            <person name="Gaikwad K."/>
            <person name="Singh A."/>
            <person name="Dalal V."/>
            <person name="Srivastava S."/>
            <person name="Dixit A."/>
            <person name="Pal A.K."/>
            <person name="Ghazi I.A."/>
            <person name="Yadav M."/>
            <person name="Pandit A."/>
            <person name="Bhargava A."/>
            <person name="Sureshbabu K."/>
            <person name="Batra K."/>
            <person name="Sharma T.R."/>
            <person name="Mohapatra T."/>
            <person name="Singh N.K."/>
            <person name="Messing J."/>
            <person name="Nelson A.B."/>
            <person name="Fuks G."/>
            <person name="Kavchok S."/>
            <person name="Keizer G."/>
            <person name="Linton E."/>
            <person name="Llaca V."/>
            <person name="Song R."/>
            <person name="Tanyolac B."/>
            <person name="Young S."/>
            <person name="Ho-Il K."/>
            <person name="Hahn J.H."/>
            <person name="Sangsakoo G."/>
            <person name="Vanavichit A."/>
            <person name="de Mattos Luiz.A.T."/>
            <person name="Zimmer P.D."/>
            <person name="Malone G."/>
            <person name="Dellagostin O."/>
            <person name="de Oliveira A.C."/>
            <person name="Bevan M."/>
            <person name="Bancroft I."/>
            <person name="Minx P."/>
            <person name="Cordum H."/>
            <person name="Wilson R."/>
            <person name="Cheng Z."/>
            <person name="Jin W."/>
            <person name="Jiang J."/>
            <person name="Leong S.A."/>
            <person name="Iwama H."/>
            <person name="Gojobori T."/>
            <person name="Itoh T."/>
            <person name="Niimura Y."/>
            <person name="Fujii Y."/>
            <person name="Habara T."/>
            <person name="Sakai H."/>
            <person name="Sato Y."/>
            <person name="Wilson G."/>
            <person name="Kumar K."/>
            <person name="McCouch S."/>
            <person name="Juretic N."/>
            <person name="Hoen D."/>
            <person name="Wright S."/>
            <person name="Bruskiewich R."/>
            <person name="Bureau T."/>
            <person name="Miyao A."/>
            <person name="Hirochika H."/>
            <person name="Nishikawa T."/>
            <person name="Kadowaki K."/>
            <person name="Sugiura M."/>
            <person name="Burr B."/>
            <person name="Sasaki T."/>
        </authorList>
    </citation>
    <scope>NUCLEOTIDE SEQUENCE [LARGE SCALE GENOMIC DNA]</scope>
    <source>
        <strain evidence="2">cv. Nipponbare</strain>
    </source>
</reference>
<evidence type="ECO:0000313" key="1">
    <source>
        <dbReference type="EMBL" id="BAD17548.1"/>
    </source>
</evidence>
<name>Q6YXA5_ORYSJ</name>
<accession>Q6YXA5</accession>
<gene>
    <name evidence="1" type="primary">P0646B04.29</name>
</gene>
<reference evidence="2" key="2">
    <citation type="journal article" date="2008" name="Nucleic Acids Res.">
        <title>The rice annotation project database (RAP-DB): 2008 update.</title>
        <authorList>
            <consortium name="The rice annotation project (RAP)"/>
        </authorList>
    </citation>
    <scope>GENOME REANNOTATION</scope>
    <source>
        <strain evidence="2">cv. Nipponbare</strain>
    </source>
</reference>
<sequence length="60" mass="6628">MAGFMYVALLFDLTRPNQNQDQIIQLITITCIALHGCMPAKSPSAVAFDDHQTNDSLHLP</sequence>
<dbReference type="EMBL" id="AP005709">
    <property type="protein sequence ID" value="BAD17548.1"/>
    <property type="molecule type" value="Genomic_DNA"/>
</dbReference>
<protein>
    <submittedName>
        <fullName evidence="1">Uncharacterized protein</fullName>
    </submittedName>
</protein>
<organism evidence="1 2">
    <name type="scientific">Oryza sativa subsp. japonica</name>
    <name type="common">Rice</name>
    <dbReference type="NCBI Taxonomy" id="39947"/>
    <lineage>
        <taxon>Eukaryota</taxon>
        <taxon>Viridiplantae</taxon>
        <taxon>Streptophyta</taxon>
        <taxon>Embryophyta</taxon>
        <taxon>Tracheophyta</taxon>
        <taxon>Spermatophyta</taxon>
        <taxon>Magnoliopsida</taxon>
        <taxon>Liliopsida</taxon>
        <taxon>Poales</taxon>
        <taxon>Poaceae</taxon>
        <taxon>BOP clade</taxon>
        <taxon>Oryzoideae</taxon>
        <taxon>Oryzeae</taxon>
        <taxon>Oryzinae</taxon>
        <taxon>Oryza</taxon>
        <taxon>Oryza sativa</taxon>
    </lineage>
</organism>
<dbReference type="Proteomes" id="UP000000763">
    <property type="component" value="Chromosome 9"/>
</dbReference>
<evidence type="ECO:0000313" key="2">
    <source>
        <dbReference type="Proteomes" id="UP000000763"/>
    </source>
</evidence>
<proteinExistence type="predicted"/>
<dbReference type="AlphaFoldDB" id="Q6YXA5"/>